<dbReference type="AlphaFoldDB" id="A0A2M7GBT2"/>
<proteinExistence type="predicted"/>
<feature type="domain" description="Gcp-like" evidence="1">
    <location>
        <begin position="35"/>
        <end position="122"/>
    </location>
</feature>
<dbReference type="EMBL" id="PFFQ01000001">
    <property type="protein sequence ID" value="PIW19657.1"/>
    <property type="molecule type" value="Genomic_DNA"/>
</dbReference>
<keyword evidence="2" id="KW-0808">Transferase</keyword>
<dbReference type="InterPro" id="IPR043129">
    <property type="entry name" value="ATPase_NBD"/>
</dbReference>
<accession>A0A2M7GBT2</accession>
<dbReference type="NCBIfam" id="TIGR03725">
    <property type="entry name" value="T6A_YeaZ"/>
    <property type="match status" value="1"/>
</dbReference>
<protein>
    <submittedName>
        <fullName evidence="2">tRNA (Adenosine(37)-N6)-threonylcarbamoyltransferase complex dimerization subunit type 1 TsaB</fullName>
    </submittedName>
</protein>
<dbReference type="GO" id="GO:0016740">
    <property type="term" value="F:transferase activity"/>
    <property type="evidence" value="ECO:0007669"/>
    <property type="project" value="UniProtKB-KW"/>
</dbReference>
<comment type="caution">
    <text evidence="2">The sequence shown here is derived from an EMBL/GenBank/DDBJ whole genome shotgun (WGS) entry which is preliminary data.</text>
</comment>
<evidence type="ECO:0000313" key="2">
    <source>
        <dbReference type="EMBL" id="PIW19657.1"/>
    </source>
</evidence>
<gene>
    <name evidence="2" type="primary">tsaB</name>
    <name evidence="2" type="ORF">COW36_00040</name>
</gene>
<evidence type="ECO:0000313" key="3">
    <source>
        <dbReference type="Proteomes" id="UP000231019"/>
    </source>
</evidence>
<organism evidence="2 3">
    <name type="scientific">bacterium (Candidatus Blackallbacteria) CG17_big_fil_post_rev_8_21_14_2_50_48_46</name>
    <dbReference type="NCBI Taxonomy" id="2014261"/>
    <lineage>
        <taxon>Bacteria</taxon>
        <taxon>Candidatus Blackallbacteria</taxon>
    </lineage>
</organism>
<dbReference type="InterPro" id="IPR000905">
    <property type="entry name" value="Gcp-like_dom"/>
</dbReference>
<name>A0A2M7GBT2_9BACT</name>
<dbReference type="InterPro" id="IPR022496">
    <property type="entry name" value="T6A_TsaB"/>
</dbReference>
<sequence>MLILGIDTTQSNAQIALLQNKQKLAVCEFFLERMESLPALLHDLFQERGILPAELGGIGFVKGPGNYTGIRAGLMVVKTLTSLYNLPLWGFTRLETALYSLRHLNTAISPVFNVRQGQFYTAWGQWQKDQAQYLLEPDTWALEAWISKLEQSVEGSLPFIISNEPLDINLPWLPLGNMALAVAELSAEKIAAQQTAPEVLPFYIRPAVQIPQGKKTSPPP</sequence>
<dbReference type="GO" id="GO:0002949">
    <property type="term" value="P:tRNA threonylcarbamoyladenosine modification"/>
    <property type="evidence" value="ECO:0007669"/>
    <property type="project" value="InterPro"/>
</dbReference>
<dbReference type="Gene3D" id="3.30.420.40">
    <property type="match status" value="2"/>
</dbReference>
<dbReference type="SUPFAM" id="SSF53067">
    <property type="entry name" value="Actin-like ATPase domain"/>
    <property type="match status" value="1"/>
</dbReference>
<dbReference type="Pfam" id="PF00814">
    <property type="entry name" value="TsaD"/>
    <property type="match status" value="1"/>
</dbReference>
<dbReference type="Proteomes" id="UP000231019">
    <property type="component" value="Unassembled WGS sequence"/>
</dbReference>
<reference evidence="2 3" key="1">
    <citation type="submission" date="2017-09" db="EMBL/GenBank/DDBJ databases">
        <title>Depth-based differentiation of microbial function through sediment-hosted aquifers and enrichment of novel symbionts in the deep terrestrial subsurface.</title>
        <authorList>
            <person name="Probst A.J."/>
            <person name="Ladd B."/>
            <person name="Jarett J.K."/>
            <person name="Geller-Mcgrath D.E."/>
            <person name="Sieber C.M."/>
            <person name="Emerson J.B."/>
            <person name="Anantharaman K."/>
            <person name="Thomas B.C."/>
            <person name="Malmstrom R."/>
            <person name="Stieglmeier M."/>
            <person name="Klingl A."/>
            <person name="Woyke T."/>
            <person name="Ryan C.M."/>
            <person name="Banfield J.F."/>
        </authorList>
    </citation>
    <scope>NUCLEOTIDE SEQUENCE [LARGE SCALE GENOMIC DNA]</scope>
    <source>
        <strain evidence="2">CG17_big_fil_post_rev_8_21_14_2_50_48_46</strain>
    </source>
</reference>
<evidence type="ECO:0000259" key="1">
    <source>
        <dbReference type="Pfam" id="PF00814"/>
    </source>
</evidence>